<dbReference type="AlphaFoldDB" id="A0A7S2S909"/>
<keyword evidence="4 5" id="KW-0472">Membrane</keyword>
<dbReference type="Pfam" id="PF05653">
    <property type="entry name" value="Mg_trans_NIPA"/>
    <property type="match status" value="1"/>
</dbReference>
<name>A0A7S2S909_9STRA</name>
<dbReference type="PANTHER" id="PTHR12570">
    <property type="match status" value="1"/>
</dbReference>
<gene>
    <name evidence="6" type="ORF">QSP1433_LOCUS11574</name>
</gene>
<feature type="transmembrane region" description="Helical" evidence="5">
    <location>
        <begin position="56"/>
        <end position="79"/>
    </location>
</feature>
<evidence type="ECO:0000313" key="6">
    <source>
        <dbReference type="EMBL" id="CAD9693045.1"/>
    </source>
</evidence>
<evidence type="ECO:0000256" key="4">
    <source>
        <dbReference type="ARBA" id="ARBA00023136"/>
    </source>
</evidence>
<dbReference type="SUPFAM" id="SSF103481">
    <property type="entry name" value="Multidrug resistance efflux transporter EmrE"/>
    <property type="match status" value="1"/>
</dbReference>
<evidence type="ECO:0000256" key="1">
    <source>
        <dbReference type="ARBA" id="ARBA00004141"/>
    </source>
</evidence>
<keyword evidence="3 5" id="KW-1133">Transmembrane helix</keyword>
<feature type="transmembrane region" description="Helical" evidence="5">
    <location>
        <begin position="218"/>
        <end position="238"/>
    </location>
</feature>
<organism evidence="6">
    <name type="scientific">Mucochytrium quahogii</name>
    <dbReference type="NCBI Taxonomy" id="96639"/>
    <lineage>
        <taxon>Eukaryota</taxon>
        <taxon>Sar</taxon>
        <taxon>Stramenopiles</taxon>
        <taxon>Bigyra</taxon>
        <taxon>Labyrinthulomycetes</taxon>
        <taxon>Thraustochytrida</taxon>
        <taxon>Thraustochytriidae</taxon>
        <taxon>Mucochytrium</taxon>
    </lineage>
</organism>
<dbReference type="EMBL" id="HBHK01018250">
    <property type="protein sequence ID" value="CAD9693045.1"/>
    <property type="molecule type" value="Transcribed_RNA"/>
</dbReference>
<feature type="transmembrane region" description="Helical" evidence="5">
    <location>
        <begin position="245"/>
        <end position="270"/>
    </location>
</feature>
<reference evidence="6" key="1">
    <citation type="submission" date="2021-01" db="EMBL/GenBank/DDBJ databases">
        <authorList>
            <person name="Corre E."/>
            <person name="Pelletier E."/>
            <person name="Niang G."/>
            <person name="Scheremetjew M."/>
            <person name="Finn R."/>
            <person name="Kale V."/>
            <person name="Holt S."/>
            <person name="Cochrane G."/>
            <person name="Meng A."/>
            <person name="Brown T."/>
            <person name="Cohen L."/>
        </authorList>
    </citation>
    <scope>NUCLEOTIDE SEQUENCE</scope>
    <source>
        <strain evidence="6">NY070348D</strain>
    </source>
</reference>
<protein>
    <recommendedName>
        <fullName evidence="7">Magnesium transporter</fullName>
    </recommendedName>
</protein>
<dbReference type="InterPro" id="IPR037185">
    <property type="entry name" value="EmrE-like"/>
</dbReference>
<feature type="transmembrane region" description="Helical" evidence="5">
    <location>
        <begin position="85"/>
        <end position="103"/>
    </location>
</feature>
<proteinExistence type="predicted"/>
<evidence type="ECO:0008006" key="7">
    <source>
        <dbReference type="Google" id="ProtNLM"/>
    </source>
</evidence>
<dbReference type="InterPro" id="IPR008521">
    <property type="entry name" value="Mg_trans_NIPA"/>
</dbReference>
<feature type="transmembrane region" description="Helical" evidence="5">
    <location>
        <begin position="176"/>
        <end position="198"/>
    </location>
</feature>
<dbReference type="GO" id="GO:0016020">
    <property type="term" value="C:membrane"/>
    <property type="evidence" value="ECO:0007669"/>
    <property type="project" value="UniProtKB-SubCell"/>
</dbReference>
<evidence type="ECO:0000256" key="3">
    <source>
        <dbReference type="ARBA" id="ARBA00022989"/>
    </source>
</evidence>
<dbReference type="GO" id="GO:0015095">
    <property type="term" value="F:magnesium ion transmembrane transporter activity"/>
    <property type="evidence" value="ECO:0007669"/>
    <property type="project" value="InterPro"/>
</dbReference>
<sequence length="428" mass="46575">MGLPGTGDLWWVGVILSIFAAVFGSLGDNLIKLSYTKEHLAVKAGMPATPIACRGLWWAGMLCITVLNTSLVLIAYVFADASLTIPFAGLHICFNVGFARLLNGERFTSRQIGFTFIILVGVTVVLVSGNHDTVQYTVDGMQDLMETTGFICMSVGILFIICVQIPIVVLHPNPQVACLCSSTLVGTFASITQVFAKVMSESLHQAVTGDASKVFSHFIAYVSIFVTICSAILQLSLLNRALSMYNAFVVVPVVNSTLIILGSLYAAVLFQEYTRFDLKSSILMPVGIVTTGVGVALLSWDHNPAEPNELLLGSQQGIVMNPMLSHHESFATLHELHEDQFYEKRPQSMSMQNVRSAAFPRHFPRGHSYHSELYRGGGAGSPDVTALQPLQTQRTIGPYSSNRTSLDIDDIDEGVSPLISENEELKLQ</sequence>
<evidence type="ECO:0000256" key="2">
    <source>
        <dbReference type="ARBA" id="ARBA00022692"/>
    </source>
</evidence>
<feature type="transmembrane region" description="Helical" evidence="5">
    <location>
        <begin position="148"/>
        <end position="169"/>
    </location>
</feature>
<evidence type="ECO:0000256" key="5">
    <source>
        <dbReference type="SAM" id="Phobius"/>
    </source>
</evidence>
<accession>A0A7S2S909</accession>
<keyword evidence="2 5" id="KW-0812">Transmembrane</keyword>
<feature type="transmembrane region" description="Helical" evidence="5">
    <location>
        <begin position="112"/>
        <end position="128"/>
    </location>
</feature>
<comment type="subcellular location">
    <subcellularLocation>
        <location evidence="1">Membrane</location>
        <topology evidence="1">Multi-pass membrane protein</topology>
    </subcellularLocation>
</comment>
<feature type="transmembrane region" description="Helical" evidence="5">
    <location>
        <begin position="282"/>
        <end position="300"/>
    </location>
</feature>
<feature type="transmembrane region" description="Helical" evidence="5">
    <location>
        <begin position="12"/>
        <end position="35"/>
    </location>
</feature>
<feature type="non-terminal residue" evidence="6">
    <location>
        <position position="428"/>
    </location>
</feature>